<dbReference type="FunFam" id="2.70.150.10:FF:000042">
    <property type="entry name" value="Plasma membrane ATPase"/>
    <property type="match status" value="1"/>
</dbReference>
<feature type="transmembrane region" description="Helical" evidence="10">
    <location>
        <begin position="672"/>
        <end position="695"/>
    </location>
</feature>
<feature type="transmembrane region" description="Helical" evidence="10">
    <location>
        <begin position="268"/>
        <end position="299"/>
    </location>
</feature>
<feature type="transmembrane region" description="Helical" evidence="10">
    <location>
        <begin position="235"/>
        <end position="256"/>
    </location>
</feature>
<evidence type="ECO:0000256" key="10">
    <source>
        <dbReference type="RuleBase" id="RU362083"/>
    </source>
</evidence>
<evidence type="ECO:0000313" key="13">
    <source>
        <dbReference type="EMBL" id="CAG9323157.1"/>
    </source>
</evidence>
<dbReference type="InterPro" id="IPR023299">
    <property type="entry name" value="ATPase_P-typ_cyto_dom_N"/>
</dbReference>
<evidence type="ECO:0000256" key="3">
    <source>
        <dbReference type="ARBA" id="ARBA00022553"/>
    </source>
</evidence>
<feature type="domain" description="Cation-transporting P-type ATPase N-terminal" evidence="12">
    <location>
        <begin position="18"/>
        <end position="89"/>
    </location>
</feature>
<comment type="subcellular location">
    <subcellularLocation>
        <location evidence="10">Cell membrane</location>
        <topology evidence="10">Multi-pass membrane protein</topology>
    </subcellularLocation>
    <subcellularLocation>
        <location evidence="1">Membrane</location>
        <topology evidence="1">Multi-pass membrane protein</topology>
    </subcellularLocation>
</comment>
<evidence type="ECO:0000256" key="4">
    <source>
        <dbReference type="ARBA" id="ARBA00022692"/>
    </source>
</evidence>
<name>A0AAU9JDB5_9CILI</name>
<dbReference type="InterPro" id="IPR018303">
    <property type="entry name" value="ATPase_P-typ_P_site"/>
</dbReference>
<dbReference type="InterPro" id="IPR006534">
    <property type="entry name" value="P-type_ATPase_IIIA"/>
</dbReference>
<keyword evidence="10" id="KW-0460">Magnesium</keyword>
<comment type="catalytic activity">
    <reaction evidence="10">
        <text>ATP + H2O + H(+)(in) = ADP + phosphate + 2 H(+)(out)</text>
        <dbReference type="Rhea" id="RHEA:20852"/>
        <dbReference type="ChEBI" id="CHEBI:15377"/>
        <dbReference type="ChEBI" id="CHEBI:15378"/>
        <dbReference type="ChEBI" id="CHEBI:30616"/>
        <dbReference type="ChEBI" id="CHEBI:43474"/>
        <dbReference type="ChEBI" id="CHEBI:456216"/>
        <dbReference type="EC" id="7.1.2.1"/>
    </reaction>
</comment>
<dbReference type="InterPro" id="IPR036412">
    <property type="entry name" value="HAD-like_sf"/>
</dbReference>
<feature type="region of interest" description="Disordered" evidence="11">
    <location>
        <begin position="1"/>
        <end position="40"/>
    </location>
</feature>
<dbReference type="InterPro" id="IPR023214">
    <property type="entry name" value="HAD_sf"/>
</dbReference>
<dbReference type="CDD" id="cd02076">
    <property type="entry name" value="P-type_ATPase_H"/>
    <property type="match status" value="1"/>
</dbReference>
<evidence type="ECO:0000256" key="8">
    <source>
        <dbReference type="ARBA" id="ARBA00022989"/>
    </source>
</evidence>
<dbReference type="AlphaFoldDB" id="A0AAU9JDB5"/>
<keyword evidence="3" id="KW-0597">Phosphoprotein</keyword>
<dbReference type="Pfam" id="PF00702">
    <property type="entry name" value="Hydrolase"/>
    <property type="match status" value="1"/>
</dbReference>
<dbReference type="FunFam" id="3.40.1110.10:FF:000005">
    <property type="entry name" value="Plasma membrane ATPase"/>
    <property type="match status" value="1"/>
</dbReference>
<dbReference type="Pfam" id="PF00122">
    <property type="entry name" value="E1-E2_ATPase"/>
    <property type="match status" value="1"/>
</dbReference>
<accession>A0AAU9JDB5</accession>
<dbReference type="Gene3D" id="3.40.50.1000">
    <property type="entry name" value="HAD superfamily/HAD-like"/>
    <property type="match status" value="1"/>
</dbReference>
<feature type="transmembrane region" description="Helical" evidence="10">
    <location>
        <begin position="829"/>
        <end position="848"/>
    </location>
</feature>
<dbReference type="GO" id="GO:0005524">
    <property type="term" value="F:ATP binding"/>
    <property type="evidence" value="ECO:0007669"/>
    <property type="project" value="UniProtKB-UniRule"/>
</dbReference>
<evidence type="ECO:0000256" key="9">
    <source>
        <dbReference type="ARBA" id="ARBA00023136"/>
    </source>
</evidence>
<evidence type="ECO:0000256" key="5">
    <source>
        <dbReference type="ARBA" id="ARBA00022741"/>
    </source>
</evidence>
<dbReference type="PANTHER" id="PTHR42861">
    <property type="entry name" value="CALCIUM-TRANSPORTING ATPASE"/>
    <property type="match status" value="1"/>
</dbReference>
<keyword evidence="10" id="KW-0375">Hydrogen ion transport</keyword>
<proteinExistence type="inferred from homology"/>
<dbReference type="SUPFAM" id="SSF81653">
    <property type="entry name" value="Calcium ATPase, transduction domain A"/>
    <property type="match status" value="1"/>
</dbReference>
<dbReference type="Pfam" id="PF00690">
    <property type="entry name" value="Cation_ATPase_N"/>
    <property type="match status" value="1"/>
</dbReference>
<dbReference type="Gene3D" id="1.20.1110.10">
    <property type="entry name" value="Calcium-transporting ATPase, transmembrane domain"/>
    <property type="match status" value="1"/>
</dbReference>
<dbReference type="SMART" id="SM00831">
    <property type="entry name" value="Cation_ATPase_N"/>
    <property type="match status" value="1"/>
</dbReference>
<feature type="transmembrane region" description="Helical" evidence="10">
    <location>
        <begin position="62"/>
        <end position="83"/>
    </location>
</feature>
<dbReference type="PRINTS" id="PR00120">
    <property type="entry name" value="HATPASE"/>
</dbReference>
<dbReference type="InterPro" id="IPR059000">
    <property type="entry name" value="ATPase_P-type_domA"/>
</dbReference>
<dbReference type="GO" id="GO:0016887">
    <property type="term" value="F:ATP hydrolysis activity"/>
    <property type="evidence" value="ECO:0007669"/>
    <property type="project" value="InterPro"/>
</dbReference>
<dbReference type="InterPro" id="IPR001757">
    <property type="entry name" value="P_typ_ATPase"/>
</dbReference>
<evidence type="ECO:0000313" key="14">
    <source>
        <dbReference type="Proteomes" id="UP001162131"/>
    </source>
</evidence>
<dbReference type="SUPFAM" id="SSF56784">
    <property type="entry name" value="HAD-like"/>
    <property type="match status" value="1"/>
</dbReference>
<keyword evidence="6 10" id="KW-0067">ATP-binding</keyword>
<feature type="transmembrane region" description="Helical" evidence="10">
    <location>
        <begin position="631"/>
        <end position="652"/>
    </location>
</feature>
<sequence length="915" mass="101129">MANYEKLKEEVNEEPKEKANKLTPEQLAEMNTPESGLTSSEAARRLARDGPNMLPEKKTNPFLKFLSYFWGPMPGMIWAAILIELIRLSWLDFGVLMILQFVNGFVGWYEEKNAGNAIEALKKNMAPKAKCKRDGQYETINAKDLVIGDRINLKLGDIIPADAVLGPGFAEIDQSALTGESLAVMKYEGDTVYQGSVCKRGDLEAIVMATGARTFFGRTSALVGSVNQRGNFQKVLLKVAFSLLIVSVVLVIVILIVNLAKGNNFLETLSICVVLLVASIPIAMQVVCTATMAVGAHALATRKAIVSRLTAIEELAGMKILCSDKTGTLTKNELTIQNPVLLKNYKAEDLFLVAGLAAKREVGSQDAIDKCITEYAYEKCRISYDGYEEEEFVPFDPKIKRTEATVRNRKGEIFRCTKGAPQVVLAMAADPSIEEEVSGHVLDLAARGYRTLGVAKMDPGETKWKMIGLISLYDPPRDDTKETIQKALQMEVKVKMITGDQLAIAKETARLLNMGDKIYNSDMLQAETNTVSREILDSMVEEADGFAEVFPEHKFAIVKMLQERGFRCGMTGDGVNDAPALKKADVGIAVDGATDAARAAADIVLTSPGLSVIIEAIYRARKTFQRMNNYCTYRIACTFQIIIFFFITMVAVDPSDDFTCKGHGCGSIPNTFALPVICLVIMVILNDGLIISIAYDKVTVNKKPEAWNMVLIFSNSTVLGFIAFISSLILLLLCLDNMNSHDKNVFLNAFGIEAMRYGEILTIIFMKVSISNFLTVFSARTMSWFWTRMPGKLLFSADMFGIVVCLFLSCYWFLNISVGESSNIPDMKPISWGVAMWILGYDIVFFILQDIAKLIMIRTFDAYYKSQGKEGGYSGAMLTDSFLVFTDVVSDKRNTRKSIVTRRSMVAAQDVHGGR</sequence>
<dbReference type="Gene3D" id="3.40.1110.10">
    <property type="entry name" value="Calcium-transporting ATPase, cytoplasmic domain N"/>
    <property type="match status" value="1"/>
</dbReference>
<keyword evidence="9 10" id="KW-0472">Membrane</keyword>
<feature type="transmembrane region" description="Helical" evidence="10">
    <location>
        <begin position="760"/>
        <end position="781"/>
    </location>
</feature>
<dbReference type="InterPro" id="IPR008250">
    <property type="entry name" value="ATPase_P-typ_transduc_dom_A_sf"/>
</dbReference>
<protein>
    <recommendedName>
        <fullName evidence="10">Plasma membrane ATPase</fullName>
        <ecNumber evidence="10">7.1.2.1</ecNumber>
    </recommendedName>
</protein>
<keyword evidence="10" id="KW-0813">Transport</keyword>
<gene>
    <name evidence="13" type="ORF">BSTOLATCC_MIC33059</name>
</gene>
<keyword evidence="5 10" id="KW-0547">Nucleotide-binding</keyword>
<evidence type="ECO:0000259" key="12">
    <source>
        <dbReference type="SMART" id="SM00831"/>
    </source>
</evidence>
<dbReference type="NCBIfam" id="TIGR01647">
    <property type="entry name" value="ATPase-IIIA_H"/>
    <property type="match status" value="1"/>
</dbReference>
<dbReference type="NCBIfam" id="TIGR01494">
    <property type="entry name" value="ATPase_P-type"/>
    <property type="match status" value="2"/>
</dbReference>
<dbReference type="InterPro" id="IPR023298">
    <property type="entry name" value="ATPase_P-typ_TM_dom_sf"/>
</dbReference>
<evidence type="ECO:0000256" key="6">
    <source>
        <dbReference type="ARBA" id="ARBA00022840"/>
    </source>
</evidence>
<organism evidence="13 14">
    <name type="scientific">Blepharisma stoltei</name>
    <dbReference type="NCBI Taxonomy" id="1481888"/>
    <lineage>
        <taxon>Eukaryota</taxon>
        <taxon>Sar</taxon>
        <taxon>Alveolata</taxon>
        <taxon>Ciliophora</taxon>
        <taxon>Postciliodesmatophora</taxon>
        <taxon>Heterotrichea</taxon>
        <taxon>Heterotrichida</taxon>
        <taxon>Blepharismidae</taxon>
        <taxon>Blepharisma</taxon>
    </lineage>
</organism>
<evidence type="ECO:0000256" key="11">
    <source>
        <dbReference type="SAM" id="MobiDB-lite"/>
    </source>
</evidence>
<dbReference type="GO" id="GO:0005886">
    <property type="term" value="C:plasma membrane"/>
    <property type="evidence" value="ECO:0007669"/>
    <property type="project" value="UniProtKB-SubCell"/>
</dbReference>
<dbReference type="GO" id="GO:0008553">
    <property type="term" value="F:P-type proton-exporting transporter activity"/>
    <property type="evidence" value="ECO:0007669"/>
    <property type="project" value="UniProtKB-UniRule"/>
</dbReference>
<dbReference type="EMBL" id="CAJZBQ010000033">
    <property type="protein sequence ID" value="CAG9323157.1"/>
    <property type="molecule type" value="Genomic_DNA"/>
</dbReference>
<keyword evidence="4 10" id="KW-0812">Transmembrane</keyword>
<dbReference type="InterPro" id="IPR004014">
    <property type="entry name" value="ATPase_P-typ_cation-transptr_N"/>
</dbReference>
<feature type="compositionally biased region" description="Basic and acidic residues" evidence="11">
    <location>
        <begin position="1"/>
        <end position="20"/>
    </location>
</feature>
<feature type="transmembrane region" description="Helical" evidence="10">
    <location>
        <begin position="793"/>
        <end position="814"/>
    </location>
</feature>
<dbReference type="FunFam" id="3.40.50.1000:FF:000008">
    <property type="entry name" value="Plasma membrane ATPase"/>
    <property type="match status" value="1"/>
</dbReference>
<feature type="transmembrane region" description="Helical" evidence="10">
    <location>
        <begin position="707"/>
        <end position="733"/>
    </location>
</feature>
<dbReference type="EC" id="7.1.2.1" evidence="10"/>
<evidence type="ECO:0000256" key="2">
    <source>
        <dbReference type="ARBA" id="ARBA00008804"/>
    </source>
</evidence>
<dbReference type="PRINTS" id="PR00119">
    <property type="entry name" value="CATATPASE"/>
</dbReference>
<evidence type="ECO:0000256" key="1">
    <source>
        <dbReference type="ARBA" id="ARBA00004141"/>
    </source>
</evidence>
<dbReference type="SUPFAM" id="SSF81665">
    <property type="entry name" value="Calcium ATPase, transmembrane domain M"/>
    <property type="match status" value="1"/>
</dbReference>
<dbReference type="SFLD" id="SFLDS00003">
    <property type="entry name" value="Haloacid_Dehalogenase"/>
    <property type="match status" value="1"/>
</dbReference>
<comment type="caution">
    <text evidence="13">The sequence shown here is derived from an EMBL/GenBank/DDBJ whole genome shotgun (WGS) entry which is preliminary data.</text>
</comment>
<dbReference type="SFLD" id="SFLDF00027">
    <property type="entry name" value="p-type_atpase"/>
    <property type="match status" value="1"/>
</dbReference>
<reference evidence="13" key="1">
    <citation type="submission" date="2021-09" db="EMBL/GenBank/DDBJ databases">
        <authorList>
            <consortium name="AG Swart"/>
            <person name="Singh M."/>
            <person name="Singh A."/>
            <person name="Seah K."/>
            <person name="Emmerich C."/>
        </authorList>
    </citation>
    <scope>NUCLEOTIDE SEQUENCE</scope>
    <source>
        <strain evidence="13">ATCC30299</strain>
    </source>
</reference>
<comment type="similarity">
    <text evidence="2 10">Belongs to the cation transport ATPase (P-type) (TC 3.A.3) family. Type IIIA subfamily.</text>
</comment>
<keyword evidence="10" id="KW-0406">Ion transport</keyword>
<dbReference type="SFLD" id="SFLDG00002">
    <property type="entry name" value="C1.7:_P-type_atpase_like"/>
    <property type="match status" value="1"/>
</dbReference>
<dbReference type="Proteomes" id="UP001162131">
    <property type="component" value="Unassembled WGS sequence"/>
</dbReference>
<dbReference type="InterPro" id="IPR044492">
    <property type="entry name" value="P_typ_ATPase_HD_dom"/>
</dbReference>
<dbReference type="GO" id="GO:0120029">
    <property type="term" value="P:proton export across plasma membrane"/>
    <property type="evidence" value="ECO:0007669"/>
    <property type="project" value="UniProtKB-UniRule"/>
</dbReference>
<evidence type="ECO:0000256" key="7">
    <source>
        <dbReference type="ARBA" id="ARBA00022967"/>
    </source>
</evidence>
<keyword evidence="14" id="KW-1185">Reference proteome</keyword>
<keyword evidence="7 10" id="KW-1278">Translocase</keyword>
<keyword evidence="8 10" id="KW-1133">Transmembrane helix</keyword>
<dbReference type="Gene3D" id="2.70.150.10">
    <property type="entry name" value="Calcium-transporting ATPase, cytoplasmic transduction domain A"/>
    <property type="match status" value="1"/>
</dbReference>
<dbReference type="PROSITE" id="PS00154">
    <property type="entry name" value="ATPASE_E1_E2"/>
    <property type="match status" value="1"/>
</dbReference>